<evidence type="ECO:0000256" key="4">
    <source>
        <dbReference type="ARBA" id="ARBA00010561"/>
    </source>
</evidence>
<dbReference type="Pfam" id="PF02654">
    <property type="entry name" value="CobS"/>
    <property type="match status" value="1"/>
</dbReference>
<evidence type="ECO:0000256" key="9">
    <source>
        <dbReference type="ARBA" id="ARBA00022679"/>
    </source>
</evidence>
<dbReference type="EMBL" id="VZDO01000009">
    <property type="protein sequence ID" value="KAB0679637.1"/>
    <property type="molecule type" value="Genomic_DNA"/>
</dbReference>
<comment type="cofactor">
    <cofactor evidence="1 19">
        <name>Mg(2+)</name>
        <dbReference type="ChEBI" id="CHEBI:18420"/>
    </cofactor>
</comment>
<evidence type="ECO:0000313" key="20">
    <source>
        <dbReference type="EMBL" id="KAB0679637.1"/>
    </source>
</evidence>
<evidence type="ECO:0000256" key="5">
    <source>
        <dbReference type="ARBA" id="ARBA00013200"/>
    </source>
</evidence>
<feature type="transmembrane region" description="Helical" evidence="19">
    <location>
        <begin position="36"/>
        <end position="59"/>
    </location>
</feature>
<evidence type="ECO:0000256" key="17">
    <source>
        <dbReference type="ARBA" id="ARBA00048623"/>
    </source>
</evidence>
<evidence type="ECO:0000256" key="12">
    <source>
        <dbReference type="ARBA" id="ARBA00022989"/>
    </source>
</evidence>
<comment type="caution">
    <text evidence="20">The sequence shown here is derived from an EMBL/GenBank/DDBJ whole genome shotgun (WGS) entry which is preliminary data.</text>
</comment>
<dbReference type="Proteomes" id="UP000432089">
    <property type="component" value="Unassembled WGS sequence"/>
</dbReference>
<evidence type="ECO:0000313" key="21">
    <source>
        <dbReference type="Proteomes" id="UP000432089"/>
    </source>
</evidence>
<evidence type="ECO:0000256" key="2">
    <source>
        <dbReference type="ARBA" id="ARBA00004651"/>
    </source>
</evidence>
<organism evidence="20 21">
    <name type="scientific">Plantimonas leprariae</name>
    <dbReference type="NCBI Taxonomy" id="2615207"/>
    <lineage>
        <taxon>Bacteria</taxon>
        <taxon>Pseudomonadati</taxon>
        <taxon>Pseudomonadota</taxon>
        <taxon>Alphaproteobacteria</taxon>
        <taxon>Hyphomicrobiales</taxon>
        <taxon>Aurantimonadaceae</taxon>
        <taxon>Plantimonas</taxon>
    </lineage>
</organism>
<comment type="catalytic activity">
    <reaction evidence="18 19">
        <text>alpha-ribazole 5'-phosphate + adenosylcob(III)inamide-GDP = adenosylcob(III)alamin 5'-phosphate + GMP + H(+)</text>
        <dbReference type="Rhea" id="RHEA:23560"/>
        <dbReference type="ChEBI" id="CHEBI:15378"/>
        <dbReference type="ChEBI" id="CHEBI:57918"/>
        <dbReference type="ChEBI" id="CHEBI:58115"/>
        <dbReference type="ChEBI" id="CHEBI:60487"/>
        <dbReference type="ChEBI" id="CHEBI:60493"/>
        <dbReference type="EC" id="2.7.8.26"/>
    </reaction>
</comment>
<dbReference type="NCBIfam" id="TIGR00317">
    <property type="entry name" value="cobS"/>
    <property type="match status" value="1"/>
</dbReference>
<reference evidence="20 21" key="1">
    <citation type="submission" date="2019-09" db="EMBL/GenBank/DDBJ databases">
        <title>YIM 132180 draft genome.</title>
        <authorList>
            <person name="Zhang K."/>
        </authorList>
    </citation>
    <scope>NUCLEOTIDE SEQUENCE [LARGE SCALE GENOMIC DNA]</scope>
    <source>
        <strain evidence="20 21">YIM 132180</strain>
    </source>
</reference>
<keyword evidence="21" id="KW-1185">Reference proteome</keyword>
<keyword evidence="12 19" id="KW-1133">Transmembrane helix</keyword>
<protein>
    <recommendedName>
        <fullName evidence="6 19">Adenosylcobinamide-GDP ribazoletransferase</fullName>
        <ecNumber evidence="5 19">2.7.8.26</ecNumber>
    </recommendedName>
    <alternativeName>
        <fullName evidence="16 19">Cobalamin synthase</fullName>
    </alternativeName>
    <alternativeName>
        <fullName evidence="15 19">Cobalamin-5'-phosphate synthase</fullName>
    </alternativeName>
</protein>
<evidence type="ECO:0000256" key="10">
    <source>
        <dbReference type="ARBA" id="ARBA00022692"/>
    </source>
</evidence>
<dbReference type="InterPro" id="IPR003805">
    <property type="entry name" value="CobS"/>
</dbReference>
<evidence type="ECO:0000256" key="13">
    <source>
        <dbReference type="ARBA" id="ARBA00023136"/>
    </source>
</evidence>
<feature type="transmembrane region" description="Helical" evidence="19">
    <location>
        <begin position="111"/>
        <end position="129"/>
    </location>
</feature>
<evidence type="ECO:0000256" key="19">
    <source>
        <dbReference type="HAMAP-Rule" id="MF_00719"/>
    </source>
</evidence>
<sequence length="259" mass="26185">MREAFHAVLRVISFLTRIPVPSTAFAGERLLGRDAWAFPVAGLAAALPAAGALLLGNLLDLSVPTSAIGATVVLVLVTGALHEDGLADVADGLGGHHGRERALEIMKDSRIGAYGALALILSLFLRISLLADLAAGVDRLAALLLVLAAAASRGAMAWLWSSLPLAKASGIAAAAGAPSGRMGLAAAALGAAILALPMIALGNVAAAFLPLAFAGFATLLFRRFLRRRLGGVTGDCLGAAQQLAEIAILLGFALAFKGS</sequence>
<comment type="catalytic activity">
    <reaction evidence="17 19">
        <text>alpha-ribazole + adenosylcob(III)inamide-GDP = adenosylcob(III)alamin + GMP + H(+)</text>
        <dbReference type="Rhea" id="RHEA:16049"/>
        <dbReference type="ChEBI" id="CHEBI:10329"/>
        <dbReference type="ChEBI" id="CHEBI:15378"/>
        <dbReference type="ChEBI" id="CHEBI:18408"/>
        <dbReference type="ChEBI" id="CHEBI:58115"/>
        <dbReference type="ChEBI" id="CHEBI:60487"/>
        <dbReference type="EC" id="2.7.8.26"/>
    </reaction>
</comment>
<comment type="pathway">
    <text evidence="3 19">Cofactor biosynthesis; adenosylcobalamin biosynthesis; adenosylcobalamin from cob(II)yrinate a,c-diamide: step 7/7.</text>
</comment>
<proteinExistence type="inferred from homology"/>
<keyword evidence="7 19" id="KW-1003">Cell membrane</keyword>
<evidence type="ECO:0000256" key="3">
    <source>
        <dbReference type="ARBA" id="ARBA00004663"/>
    </source>
</evidence>
<dbReference type="PANTHER" id="PTHR34148">
    <property type="entry name" value="ADENOSYLCOBINAMIDE-GDP RIBAZOLETRANSFERASE"/>
    <property type="match status" value="1"/>
</dbReference>
<name>A0A7V7PP53_9HYPH</name>
<evidence type="ECO:0000256" key="16">
    <source>
        <dbReference type="ARBA" id="ARBA00032853"/>
    </source>
</evidence>
<dbReference type="HAMAP" id="MF_00719">
    <property type="entry name" value="CobS"/>
    <property type="match status" value="1"/>
</dbReference>
<evidence type="ECO:0000256" key="1">
    <source>
        <dbReference type="ARBA" id="ARBA00001946"/>
    </source>
</evidence>
<comment type="similarity">
    <text evidence="4 19">Belongs to the CobS family.</text>
</comment>
<evidence type="ECO:0000256" key="18">
    <source>
        <dbReference type="ARBA" id="ARBA00049504"/>
    </source>
</evidence>
<keyword evidence="10 19" id="KW-0812">Transmembrane</keyword>
<keyword evidence="13 19" id="KW-0472">Membrane</keyword>
<comment type="subcellular location">
    <subcellularLocation>
        <location evidence="2 19">Cell membrane</location>
        <topology evidence="2 19">Multi-pass membrane protein</topology>
    </subcellularLocation>
</comment>
<keyword evidence="11 19" id="KW-0460">Magnesium</keyword>
<feature type="transmembrane region" description="Helical" evidence="19">
    <location>
        <begin position="182"/>
        <end position="201"/>
    </location>
</feature>
<evidence type="ECO:0000256" key="11">
    <source>
        <dbReference type="ARBA" id="ARBA00022842"/>
    </source>
</evidence>
<feature type="transmembrane region" description="Helical" evidence="19">
    <location>
        <begin position="207"/>
        <end position="225"/>
    </location>
</feature>
<dbReference type="EC" id="2.7.8.26" evidence="5 19"/>
<dbReference type="GO" id="GO:0005886">
    <property type="term" value="C:plasma membrane"/>
    <property type="evidence" value="ECO:0007669"/>
    <property type="project" value="UniProtKB-SubCell"/>
</dbReference>
<dbReference type="AlphaFoldDB" id="A0A7V7PP53"/>
<dbReference type="GO" id="GO:0051073">
    <property type="term" value="F:adenosylcobinamide-GDP ribazoletransferase activity"/>
    <property type="evidence" value="ECO:0007669"/>
    <property type="project" value="UniProtKB-UniRule"/>
</dbReference>
<feature type="transmembrane region" description="Helical" evidence="19">
    <location>
        <begin position="141"/>
        <end position="161"/>
    </location>
</feature>
<evidence type="ECO:0000256" key="15">
    <source>
        <dbReference type="ARBA" id="ARBA00032605"/>
    </source>
</evidence>
<evidence type="ECO:0000256" key="8">
    <source>
        <dbReference type="ARBA" id="ARBA00022573"/>
    </source>
</evidence>
<keyword evidence="8 19" id="KW-0169">Cobalamin biosynthesis</keyword>
<keyword evidence="9 19" id="KW-0808">Transferase</keyword>
<dbReference type="RefSeq" id="WP_150970161.1">
    <property type="nucleotide sequence ID" value="NZ_VZDO01000009.1"/>
</dbReference>
<gene>
    <name evidence="19 20" type="primary">cobS</name>
    <name evidence="20" type="ORF">F6X38_12510</name>
</gene>
<evidence type="ECO:0000256" key="7">
    <source>
        <dbReference type="ARBA" id="ARBA00022475"/>
    </source>
</evidence>
<evidence type="ECO:0000256" key="14">
    <source>
        <dbReference type="ARBA" id="ARBA00025228"/>
    </source>
</evidence>
<dbReference type="GO" id="GO:0009236">
    <property type="term" value="P:cobalamin biosynthetic process"/>
    <property type="evidence" value="ECO:0007669"/>
    <property type="project" value="UniProtKB-UniRule"/>
</dbReference>
<comment type="function">
    <text evidence="14 19">Joins adenosylcobinamide-GDP and alpha-ribazole to generate adenosylcobalamin (Ado-cobalamin). Also synthesizes adenosylcobalamin 5'-phosphate from adenosylcobinamide-GDP and alpha-ribazole 5'-phosphate.</text>
</comment>
<dbReference type="GO" id="GO:0008818">
    <property type="term" value="F:cobalamin 5'-phosphate synthase activity"/>
    <property type="evidence" value="ECO:0007669"/>
    <property type="project" value="UniProtKB-UniRule"/>
</dbReference>
<accession>A0A7V7PP53</accession>
<evidence type="ECO:0000256" key="6">
    <source>
        <dbReference type="ARBA" id="ARBA00015850"/>
    </source>
</evidence>
<dbReference type="UniPathway" id="UPA00148">
    <property type="reaction ID" value="UER00238"/>
</dbReference>
<dbReference type="PANTHER" id="PTHR34148:SF1">
    <property type="entry name" value="ADENOSYLCOBINAMIDE-GDP RIBAZOLETRANSFERASE"/>
    <property type="match status" value="1"/>
</dbReference>